<gene>
    <name evidence="1" type="ORF">CBZ_23680</name>
</gene>
<dbReference type="RefSeq" id="WP_130781915.1">
    <property type="nucleotide sequence ID" value="NZ_BIMR01000195.1"/>
</dbReference>
<evidence type="ECO:0000313" key="2">
    <source>
        <dbReference type="Proteomes" id="UP000289954"/>
    </source>
</evidence>
<organism evidence="1 2">
    <name type="scientific">Cellulomonas biazotea</name>
    <dbReference type="NCBI Taxonomy" id="1709"/>
    <lineage>
        <taxon>Bacteria</taxon>
        <taxon>Bacillati</taxon>
        <taxon>Actinomycetota</taxon>
        <taxon>Actinomycetes</taxon>
        <taxon>Micrococcales</taxon>
        <taxon>Cellulomonadaceae</taxon>
        <taxon>Cellulomonas</taxon>
    </lineage>
</organism>
<name>A0A402DT78_9CELL</name>
<accession>A0A402DT78</accession>
<comment type="caution">
    <text evidence="1">The sequence shown here is derived from an EMBL/GenBank/DDBJ whole genome shotgun (WGS) entry which is preliminary data.</text>
</comment>
<dbReference type="Proteomes" id="UP000289954">
    <property type="component" value="Unassembled WGS sequence"/>
</dbReference>
<keyword evidence="2" id="KW-1185">Reference proteome</keyword>
<reference evidence="1 2" key="1">
    <citation type="submission" date="2019-01" db="EMBL/GenBank/DDBJ databases">
        <title>Draft genome sequence of Cellulomonas takizawaensis strain TKZ-21.</title>
        <authorList>
            <person name="Yamamura H."/>
            <person name="Hayashi T."/>
            <person name="Hamada M."/>
            <person name="Serisawa Y."/>
            <person name="Matsuyama K."/>
            <person name="Nakagawa Y."/>
            <person name="Otoguro M."/>
            <person name="Yanagida F."/>
            <person name="Hayakawa M."/>
        </authorList>
    </citation>
    <scope>NUCLEOTIDE SEQUENCE [LARGE SCALE GENOMIC DNA]</scope>
    <source>
        <strain evidence="1 2">NBRC12680</strain>
    </source>
</reference>
<protein>
    <recommendedName>
        <fullName evidence="3">DUF4911 domain-containing protein</fullName>
    </recommendedName>
</protein>
<sequence length="74" mass="7674">MLYHIRVDGSPAGADLEALLRDHADVVATTTPHGTVLSCRLADPAALTGIVALLHDLGLVLVEAHAVPEPDDEG</sequence>
<dbReference type="EMBL" id="BIMR01000195">
    <property type="protein sequence ID" value="GCE77312.1"/>
    <property type="molecule type" value="Genomic_DNA"/>
</dbReference>
<evidence type="ECO:0008006" key="3">
    <source>
        <dbReference type="Google" id="ProtNLM"/>
    </source>
</evidence>
<dbReference type="AlphaFoldDB" id="A0A402DT78"/>
<evidence type="ECO:0000313" key="1">
    <source>
        <dbReference type="EMBL" id="GCE77312.1"/>
    </source>
</evidence>
<dbReference type="OrthoDB" id="4828334at2"/>
<proteinExistence type="predicted"/>